<reference evidence="1" key="1">
    <citation type="journal article" date="2015" name="Nature">
        <title>Complex archaea that bridge the gap between prokaryotes and eukaryotes.</title>
        <authorList>
            <person name="Spang A."/>
            <person name="Saw J.H."/>
            <person name="Jorgensen S.L."/>
            <person name="Zaremba-Niedzwiedzka K."/>
            <person name="Martijn J."/>
            <person name="Lind A.E."/>
            <person name="van Eijk R."/>
            <person name="Schleper C."/>
            <person name="Guy L."/>
            <person name="Ettema T.J."/>
        </authorList>
    </citation>
    <scope>NUCLEOTIDE SEQUENCE</scope>
</reference>
<feature type="non-terminal residue" evidence="1">
    <location>
        <position position="531"/>
    </location>
</feature>
<feature type="non-terminal residue" evidence="1">
    <location>
        <position position="1"/>
    </location>
</feature>
<name>A0A0F9E524_9ZZZZ</name>
<gene>
    <name evidence="1" type="ORF">LCGC14_2409590</name>
</gene>
<accession>A0A0F9E524</accession>
<organism evidence="1">
    <name type="scientific">marine sediment metagenome</name>
    <dbReference type="NCBI Taxonomy" id="412755"/>
    <lineage>
        <taxon>unclassified sequences</taxon>
        <taxon>metagenomes</taxon>
        <taxon>ecological metagenomes</taxon>
    </lineage>
</organism>
<proteinExistence type="predicted"/>
<comment type="caution">
    <text evidence="1">The sequence shown here is derived from an EMBL/GenBank/DDBJ whole genome shotgun (WGS) entry which is preliminary data.</text>
</comment>
<evidence type="ECO:0000313" key="1">
    <source>
        <dbReference type="EMBL" id="KKL25011.1"/>
    </source>
</evidence>
<dbReference type="AlphaFoldDB" id="A0A0F9E524"/>
<protein>
    <submittedName>
        <fullName evidence="1">Uncharacterized protein</fullName>
    </submittedName>
</protein>
<dbReference type="EMBL" id="LAZR01036377">
    <property type="protein sequence ID" value="KKL25011.1"/>
    <property type="molecule type" value="Genomic_DNA"/>
</dbReference>
<sequence length="531" mass="57511">ECHLHVNETLCTVGDAFFGGDIFVNGTIFAQNVSGLNVTIVQCTTDLQCDDSDPCTDDSCLNGFCVYIVPAGQCNANHFCSANEVCNTTSCLCKKICDINTCNSFPCEVRTCVDGECVFLHQDIGCCTSNLDCESKNQCEKSFCVNNECNGTSLKPGAECSADHFCTSNEICNLTSCECVPICDQNDCNSFPCEVFACIDGLCIQLHEIVGCCQADFQCNDSNPCTNNSCINNECVTTVEPGDCNGNEFCTSNEICNLTTCQCQSTCEEFTCNTFPCQVRTCSDGECIILHRDIGCCTSDLDCIDFNACTLDRCSLSNECRHLPSAGQCAHDADCGSGEICLSNCSCIQFIPDAGECLTSSDCNDNCTCTLDLCNKKCECEFIPLPGCCKNNSDCVDLNECHTDFTCNTQTGLCSFSIRDDDNDNVPCDVDCDDIDNGIGVARTWYRDQDGDGDGCLSLTRISCNDPSTIFSLFSETGTDCDDMNPLVFAGSTVCNITDLQNHFKLLPPQDERDPNENFGTSVAIHKDTIV</sequence>